<protein>
    <submittedName>
        <fullName evidence="1">Uncharacterized protein</fullName>
    </submittedName>
</protein>
<dbReference type="Proteomes" id="UP001055093">
    <property type="component" value="Unassembled WGS sequence"/>
</dbReference>
<keyword evidence="2" id="KW-1185">Reference proteome</keyword>
<organism evidence="1 2">
    <name type="scientific">Methylorubrum suomiense</name>
    <dbReference type="NCBI Taxonomy" id="144191"/>
    <lineage>
        <taxon>Bacteria</taxon>
        <taxon>Pseudomonadati</taxon>
        <taxon>Pseudomonadota</taxon>
        <taxon>Alphaproteobacteria</taxon>
        <taxon>Hyphomicrobiales</taxon>
        <taxon>Methylobacteriaceae</taxon>
        <taxon>Methylorubrum</taxon>
    </lineage>
</organism>
<evidence type="ECO:0000313" key="1">
    <source>
        <dbReference type="EMBL" id="GJE74251.1"/>
    </source>
</evidence>
<sequence>MTLAEAAATLFRGTGEVRALARGLDWSATPLGPVAAWPQSLRSTVRTLLSSQYPMILT</sequence>
<reference evidence="1" key="2">
    <citation type="submission" date="2021-08" db="EMBL/GenBank/DDBJ databases">
        <authorList>
            <person name="Tani A."/>
            <person name="Ola A."/>
            <person name="Ogura Y."/>
            <person name="Katsura K."/>
            <person name="Hayashi T."/>
        </authorList>
    </citation>
    <scope>NUCLEOTIDE SEQUENCE</scope>
    <source>
        <strain evidence="1">DSM 14458</strain>
    </source>
</reference>
<gene>
    <name evidence="1" type="ORF">BGCPKDLD_0820</name>
</gene>
<evidence type="ECO:0000313" key="2">
    <source>
        <dbReference type="Proteomes" id="UP001055093"/>
    </source>
</evidence>
<dbReference type="EMBL" id="BPRE01000002">
    <property type="protein sequence ID" value="GJE74251.1"/>
    <property type="molecule type" value="Genomic_DNA"/>
</dbReference>
<proteinExistence type="predicted"/>
<comment type="caution">
    <text evidence="1">The sequence shown here is derived from an EMBL/GenBank/DDBJ whole genome shotgun (WGS) entry which is preliminary data.</text>
</comment>
<name>A0ABQ4UPI8_9HYPH</name>
<dbReference type="RefSeq" id="WP_238307534.1">
    <property type="nucleotide sequence ID" value="NZ_BPRE01000002.1"/>
</dbReference>
<reference evidence="1" key="1">
    <citation type="journal article" date="2021" name="Front. Microbiol.">
        <title>Comprehensive Comparative Genomics and Phenotyping of Methylobacterium Species.</title>
        <authorList>
            <person name="Alessa O."/>
            <person name="Ogura Y."/>
            <person name="Fujitani Y."/>
            <person name="Takami H."/>
            <person name="Hayashi T."/>
            <person name="Sahin N."/>
            <person name="Tani A."/>
        </authorList>
    </citation>
    <scope>NUCLEOTIDE SEQUENCE</scope>
    <source>
        <strain evidence="1">DSM 14458</strain>
    </source>
</reference>
<accession>A0ABQ4UPI8</accession>